<accession>A0A0M6WHW9</accession>
<evidence type="ECO:0000313" key="7">
    <source>
        <dbReference type="EMBL" id="CRL36210.1"/>
    </source>
</evidence>
<keyword evidence="2 6" id="KW-0813">Transport</keyword>
<dbReference type="SUPFAM" id="SSF53850">
    <property type="entry name" value="Periplasmic binding protein-like II"/>
    <property type="match status" value="1"/>
</dbReference>
<name>A0A0M6WHW9_9FIRM</name>
<sequence>MKKKLITAVLAVTMAVGMLTGCGSGTGTGKREASGEKLVIWTNMNVEVDTIQKYADEWGEKNGRKVEVIHQSPSVQQFAQAVKSASGPDAVVGIPNDQLADYVNADLTAEVPQDLYADQDFSDAAIQACYVDGKRYAAPLSVETTALFYNTDLVSEVPKTWEELVDQAATDGGVQFDATSIYYDLGFVRACGGYIFKYQDGAYDTADIGLDNEGSVEAYAFINDLCNKYKLITADVTADIARSNFQNGKCAYYIGGPWDIDGFTSAGTKFAVAKMPTFHGQPFVTPVGTQVSFVSNSSKNQDAAWDFISYLMENGALGMYEAGDRIPAKLADQKLDEIQSNAYTQAFVEQINDGEPMPTVSEMGQLWSIHTNNIRSMWSGEQTPEEAAKNMVTQLKEAIELMNSGK</sequence>
<feature type="chain" id="PRO_5039755831" description="Maltodextrin-binding protein" evidence="6">
    <location>
        <begin position="21"/>
        <end position="406"/>
    </location>
</feature>
<dbReference type="CDD" id="cd13586">
    <property type="entry name" value="PBP2_Maltose_binding_like"/>
    <property type="match status" value="1"/>
</dbReference>
<dbReference type="GO" id="GO:0015144">
    <property type="term" value="F:carbohydrate transmembrane transporter activity"/>
    <property type="evidence" value="ECO:0007669"/>
    <property type="project" value="InterPro"/>
</dbReference>
<dbReference type="RefSeq" id="WP_055067489.1">
    <property type="nucleotide sequence ID" value="NZ_CP173697.1"/>
</dbReference>
<dbReference type="PRINTS" id="PR00181">
    <property type="entry name" value="MALTOSEBP"/>
</dbReference>
<dbReference type="PANTHER" id="PTHR30061">
    <property type="entry name" value="MALTOSE-BINDING PERIPLASMIC PROTEIN"/>
    <property type="match status" value="1"/>
</dbReference>
<protein>
    <recommendedName>
        <fullName evidence="5 6">Maltodextrin-binding protein</fullName>
    </recommendedName>
</protein>
<dbReference type="STRING" id="301302.ERS852420_03070"/>
<dbReference type="Gene3D" id="3.40.190.10">
    <property type="entry name" value="Periplasmic binding protein-like II"/>
    <property type="match status" value="2"/>
</dbReference>
<keyword evidence="6" id="KW-0472">Membrane</keyword>
<keyword evidence="3 6" id="KW-0762">Sugar transport</keyword>
<dbReference type="Pfam" id="PF13416">
    <property type="entry name" value="SBP_bac_8"/>
    <property type="match status" value="1"/>
</dbReference>
<proteinExistence type="inferred from homology"/>
<dbReference type="InterPro" id="IPR006059">
    <property type="entry name" value="SBP"/>
</dbReference>
<dbReference type="GO" id="GO:0042956">
    <property type="term" value="P:maltodextrin transmembrane transport"/>
    <property type="evidence" value="ECO:0007669"/>
    <property type="project" value="TreeGrafter"/>
</dbReference>
<evidence type="ECO:0000256" key="1">
    <source>
        <dbReference type="ARBA" id="ARBA00008520"/>
    </source>
</evidence>
<evidence type="ECO:0000256" key="3">
    <source>
        <dbReference type="ARBA" id="ARBA00022597"/>
    </source>
</evidence>
<comment type="subcellular location">
    <subcellularLocation>
        <location evidence="6">Cell membrane</location>
        <topology evidence="6">Lipid-anchor</topology>
    </subcellularLocation>
</comment>
<evidence type="ECO:0000313" key="8">
    <source>
        <dbReference type="Proteomes" id="UP000049979"/>
    </source>
</evidence>
<evidence type="ECO:0000256" key="5">
    <source>
        <dbReference type="ARBA" id="ARBA00030303"/>
    </source>
</evidence>
<evidence type="ECO:0000256" key="6">
    <source>
        <dbReference type="RuleBase" id="RU365005"/>
    </source>
</evidence>
<keyword evidence="8" id="KW-1185">Reference proteome</keyword>
<evidence type="ECO:0000256" key="2">
    <source>
        <dbReference type="ARBA" id="ARBA00022448"/>
    </source>
</evidence>
<organism evidence="7 8">
    <name type="scientific">Roseburia faecis</name>
    <dbReference type="NCBI Taxonomy" id="301302"/>
    <lineage>
        <taxon>Bacteria</taxon>
        <taxon>Bacillati</taxon>
        <taxon>Bacillota</taxon>
        <taxon>Clostridia</taxon>
        <taxon>Lachnospirales</taxon>
        <taxon>Lachnospiraceae</taxon>
        <taxon>Roseburia</taxon>
    </lineage>
</organism>
<gene>
    <name evidence="7" type="ORF">M72_25721</name>
</gene>
<dbReference type="PROSITE" id="PS01037">
    <property type="entry name" value="SBP_BACTERIAL_1"/>
    <property type="match status" value="1"/>
</dbReference>
<dbReference type="GO" id="GO:0055052">
    <property type="term" value="C:ATP-binding cassette (ABC) transporter complex, substrate-binding subunit-containing"/>
    <property type="evidence" value="ECO:0007669"/>
    <property type="project" value="TreeGrafter"/>
</dbReference>
<dbReference type="Proteomes" id="UP000049979">
    <property type="component" value="Unassembled WGS sequence"/>
</dbReference>
<feature type="signal peptide" evidence="6">
    <location>
        <begin position="1"/>
        <end position="20"/>
    </location>
</feature>
<keyword evidence="4 6" id="KW-0732">Signal</keyword>
<reference evidence="8" key="1">
    <citation type="submission" date="2015-05" db="EMBL/GenBank/DDBJ databases">
        <authorList>
            <consortium name="Pathogen Informatics"/>
        </authorList>
    </citation>
    <scope>NUCLEOTIDE SEQUENCE [LARGE SCALE GENOMIC DNA]</scope>
    <source>
        <strain evidence="8">M72</strain>
    </source>
</reference>
<keyword evidence="6" id="KW-0449">Lipoprotein</keyword>
<comment type="similarity">
    <text evidence="1 6">Belongs to the bacterial solute-binding protein 1 family.</text>
</comment>
<dbReference type="InterPro" id="IPR006060">
    <property type="entry name" value="Maltose/Cyclodextrin-bd"/>
</dbReference>
<dbReference type="GO" id="GO:0015768">
    <property type="term" value="P:maltose transport"/>
    <property type="evidence" value="ECO:0007669"/>
    <property type="project" value="TreeGrafter"/>
</dbReference>
<dbReference type="PROSITE" id="PS51257">
    <property type="entry name" value="PROKAR_LIPOPROTEIN"/>
    <property type="match status" value="1"/>
</dbReference>
<dbReference type="EMBL" id="CVRR01000011">
    <property type="protein sequence ID" value="CRL36210.1"/>
    <property type="molecule type" value="Genomic_DNA"/>
</dbReference>
<dbReference type="InterPro" id="IPR006061">
    <property type="entry name" value="SBP_1_CS"/>
</dbReference>
<keyword evidence="6" id="KW-1003">Cell membrane</keyword>
<dbReference type="GO" id="GO:1901982">
    <property type="term" value="F:maltose binding"/>
    <property type="evidence" value="ECO:0007669"/>
    <property type="project" value="TreeGrafter"/>
</dbReference>
<dbReference type="OrthoDB" id="41208at2"/>
<dbReference type="AlphaFoldDB" id="A0A0M6WHW9"/>
<evidence type="ECO:0000256" key="4">
    <source>
        <dbReference type="ARBA" id="ARBA00022729"/>
    </source>
</evidence>
<dbReference type="PANTHER" id="PTHR30061:SF50">
    <property type="entry name" value="MALTOSE_MALTODEXTRIN-BINDING PERIPLASMIC PROTEIN"/>
    <property type="match status" value="1"/>
</dbReference>